<evidence type="ECO:0000259" key="1">
    <source>
        <dbReference type="PROSITE" id="PS51746"/>
    </source>
</evidence>
<proteinExistence type="predicted"/>
<dbReference type="SUPFAM" id="SSF81606">
    <property type="entry name" value="PP2C-like"/>
    <property type="match status" value="1"/>
</dbReference>
<feature type="domain" description="PPM-type phosphatase" evidence="1">
    <location>
        <begin position="39"/>
        <end position="344"/>
    </location>
</feature>
<comment type="caution">
    <text evidence="2">The sequence shown here is derived from an EMBL/GenBank/DDBJ whole genome shotgun (WGS) entry which is preliminary data.</text>
</comment>
<reference evidence="2 3" key="1">
    <citation type="journal article" date="2020" name="bioRxiv">
        <title>Sequence and annotation of 42 cannabis genomes reveals extensive copy number variation in cannabinoid synthesis and pathogen resistance genes.</title>
        <authorList>
            <person name="Mckernan K.J."/>
            <person name="Helbert Y."/>
            <person name="Kane L.T."/>
            <person name="Ebling H."/>
            <person name="Zhang L."/>
            <person name="Liu B."/>
            <person name="Eaton Z."/>
            <person name="Mclaughlin S."/>
            <person name="Kingan S."/>
            <person name="Baybayan P."/>
            <person name="Concepcion G."/>
            <person name="Jordan M."/>
            <person name="Riva A."/>
            <person name="Barbazuk W."/>
            <person name="Harkins T."/>
        </authorList>
    </citation>
    <scope>NUCLEOTIDE SEQUENCE [LARGE SCALE GENOMIC DNA]</scope>
    <source>
        <strain evidence="3">cv. Jamaican Lion 4</strain>
        <tissue evidence="2">Leaf</tissue>
    </source>
</reference>
<dbReference type="Gene3D" id="3.60.40.10">
    <property type="entry name" value="PPM-type phosphatase domain"/>
    <property type="match status" value="1"/>
</dbReference>
<dbReference type="PANTHER" id="PTHR47992">
    <property type="entry name" value="PROTEIN PHOSPHATASE"/>
    <property type="match status" value="1"/>
</dbReference>
<gene>
    <name evidence="2" type="ORF">F8388_014386</name>
</gene>
<dbReference type="AlphaFoldDB" id="A0A7J6FY39"/>
<dbReference type="InterPro" id="IPR001932">
    <property type="entry name" value="PPM-type_phosphatase-like_dom"/>
</dbReference>
<organism evidence="2 3">
    <name type="scientific">Cannabis sativa</name>
    <name type="common">Hemp</name>
    <name type="synonym">Marijuana</name>
    <dbReference type="NCBI Taxonomy" id="3483"/>
    <lineage>
        <taxon>Eukaryota</taxon>
        <taxon>Viridiplantae</taxon>
        <taxon>Streptophyta</taxon>
        <taxon>Embryophyta</taxon>
        <taxon>Tracheophyta</taxon>
        <taxon>Spermatophyta</taxon>
        <taxon>Magnoliopsida</taxon>
        <taxon>eudicotyledons</taxon>
        <taxon>Gunneridae</taxon>
        <taxon>Pentapetalae</taxon>
        <taxon>rosids</taxon>
        <taxon>fabids</taxon>
        <taxon>Rosales</taxon>
        <taxon>Cannabaceae</taxon>
        <taxon>Cannabis</taxon>
    </lineage>
</organism>
<dbReference type="PROSITE" id="PS51746">
    <property type="entry name" value="PPM_2"/>
    <property type="match status" value="1"/>
</dbReference>
<dbReference type="Pfam" id="PF00481">
    <property type="entry name" value="PP2C"/>
    <property type="match status" value="1"/>
</dbReference>
<dbReference type="InterPro" id="IPR015655">
    <property type="entry name" value="PP2C"/>
</dbReference>
<protein>
    <recommendedName>
        <fullName evidence="1">PPM-type phosphatase domain-containing protein</fullName>
    </recommendedName>
</protein>
<accession>A0A7J6FY39</accession>
<name>A0A7J6FY39_CANSA</name>
<dbReference type="EMBL" id="JAATIP010000089">
    <property type="protein sequence ID" value="KAF4375664.1"/>
    <property type="molecule type" value="Genomic_DNA"/>
</dbReference>
<dbReference type="CDD" id="cd00143">
    <property type="entry name" value="PP2Cc"/>
    <property type="match status" value="1"/>
</dbReference>
<dbReference type="GO" id="GO:0004722">
    <property type="term" value="F:protein serine/threonine phosphatase activity"/>
    <property type="evidence" value="ECO:0007669"/>
    <property type="project" value="InterPro"/>
</dbReference>
<sequence length="351" mass="38703">MGICISKVSSEIHNADSIHGHQNAVVFTHSQTNLKHEASLSLYSREGAKCLNQDSAIIYQGFGSGDGVFGGVFDGHGPNGHVVSEFVRNRLPLLLLSQKESVDKVNRVDFNDEGVYESFRDKTIDSVTTTDLVDEDSRKWKEAITSSFKVLDKEIKLLQNFDFSCSGTTAVVTIRKGEDLIIANLGDSRAILGTRTENNEIKAVQLTTDLKPSIPSEADRIRSCNGRVLALKNEPHIERVWLPMEDAPGLAMSRSFGDFLLKDHGVISVPDVTFHRLTPNDQFMVLATDGVWDVLSNDEVASIVLEAKSEEEAARGVVEGAMGAWKRKFPSAKVDDCTAVCLFFHHHGIFR</sequence>
<evidence type="ECO:0000313" key="3">
    <source>
        <dbReference type="Proteomes" id="UP000525078"/>
    </source>
</evidence>
<evidence type="ECO:0000313" key="2">
    <source>
        <dbReference type="EMBL" id="KAF4375664.1"/>
    </source>
</evidence>
<dbReference type="SMART" id="SM00332">
    <property type="entry name" value="PP2Cc"/>
    <property type="match status" value="1"/>
</dbReference>
<dbReference type="InterPro" id="IPR036457">
    <property type="entry name" value="PPM-type-like_dom_sf"/>
</dbReference>
<dbReference type="Proteomes" id="UP000525078">
    <property type="component" value="Unassembled WGS sequence"/>
</dbReference>